<dbReference type="InterPro" id="IPR014718">
    <property type="entry name" value="GH-type_carb-bd"/>
</dbReference>
<dbReference type="GO" id="GO:0033499">
    <property type="term" value="P:galactose catabolic process via UDP-galactose, Leloir pathway"/>
    <property type="evidence" value="ECO:0007669"/>
    <property type="project" value="TreeGrafter"/>
</dbReference>
<reference evidence="1 2" key="2">
    <citation type="journal article" date="2008" name="BMC Genomics">
        <title>Architecture of thermal adaptation in an Exiguobacterium sibiricum strain isolated from 3 million year old permafrost: a genome and transcriptome approach.</title>
        <authorList>
            <person name="Rodrigues D.F."/>
            <person name="Ivanova N."/>
            <person name="He Z."/>
            <person name="Huebner M."/>
            <person name="Zhou J."/>
            <person name="Tiedje J.M."/>
        </authorList>
    </citation>
    <scope>NUCLEOTIDE SEQUENCE [LARGE SCALE GENOMIC DNA]</scope>
    <source>
        <strain evidence="2">DSM 17290 / CIP 109462 / JCM 13490 / 255-15</strain>
    </source>
</reference>
<reference evidence="2" key="3">
    <citation type="submission" date="2008-04" db="EMBL/GenBank/DDBJ databases">
        <title>Complete sequence of chromosome of Exiguobacterium sibiricum 255-15.</title>
        <authorList>
            <consortium name="US DOE Joint Genome Institute"/>
            <person name="Copeland A."/>
            <person name="Lucas S."/>
            <person name="Lapidus A."/>
            <person name="Glavina del Rio T."/>
            <person name="Dalin E."/>
            <person name="Tice H."/>
            <person name="Bruce D."/>
            <person name="Goodwin L."/>
            <person name="Pitluck S."/>
            <person name="Kiss H."/>
            <person name="Chertkov O."/>
            <person name="Monk C."/>
            <person name="Brettin T."/>
            <person name="Detter J.C."/>
            <person name="Han C."/>
            <person name="Kuske C.R."/>
            <person name="Schmutz J."/>
            <person name="Larimer F."/>
            <person name="Land M."/>
            <person name="Hauser L."/>
            <person name="Kyrpides N."/>
            <person name="Mikhailova N."/>
            <person name="Vishnivetskaya T."/>
            <person name="Rodrigues D.F."/>
            <person name="Gilichinsky D."/>
            <person name="Tiedje J."/>
            <person name="Richardson P."/>
        </authorList>
    </citation>
    <scope>NUCLEOTIDE SEQUENCE [LARGE SCALE GENOMIC DNA]</scope>
    <source>
        <strain evidence="2">DSM 17290 / CIP 109462 / JCM 13490 / 255-15</strain>
    </source>
</reference>
<dbReference type="HOGENOM" id="CLU_942485_0_0_9"/>
<dbReference type="SUPFAM" id="SSF74650">
    <property type="entry name" value="Galactose mutarotase-like"/>
    <property type="match status" value="1"/>
</dbReference>
<protein>
    <submittedName>
        <fullName evidence="1">Aldose 1-epimerase</fullName>
    </submittedName>
</protein>
<dbReference type="Pfam" id="PF01263">
    <property type="entry name" value="Aldose_epim"/>
    <property type="match status" value="1"/>
</dbReference>
<dbReference type="InterPro" id="IPR011013">
    <property type="entry name" value="Gal_mutarotase_sf_dom"/>
</dbReference>
<accession>B1YH54</accession>
<dbReference type="Proteomes" id="UP000001681">
    <property type="component" value="Chromosome"/>
</dbReference>
<dbReference type="EMBL" id="CP001022">
    <property type="protein sequence ID" value="ACB61115.1"/>
    <property type="molecule type" value="Genomic_DNA"/>
</dbReference>
<dbReference type="KEGG" id="esi:Exig_1660"/>
<proteinExistence type="predicted"/>
<gene>
    <name evidence="1" type="ordered locus">Exig_1660</name>
</gene>
<dbReference type="Gene3D" id="2.70.98.10">
    <property type="match status" value="1"/>
</dbReference>
<dbReference type="AlphaFoldDB" id="B1YH54"/>
<dbReference type="GO" id="GO:0004034">
    <property type="term" value="F:aldose 1-epimerase activity"/>
    <property type="evidence" value="ECO:0007669"/>
    <property type="project" value="TreeGrafter"/>
</dbReference>
<dbReference type="GO" id="GO:0030246">
    <property type="term" value="F:carbohydrate binding"/>
    <property type="evidence" value="ECO:0007669"/>
    <property type="project" value="InterPro"/>
</dbReference>
<evidence type="ECO:0000313" key="2">
    <source>
        <dbReference type="Proteomes" id="UP000001681"/>
    </source>
</evidence>
<dbReference type="GO" id="GO:0005737">
    <property type="term" value="C:cytoplasm"/>
    <property type="evidence" value="ECO:0007669"/>
    <property type="project" value="TreeGrafter"/>
</dbReference>
<organism evidence="1 2">
    <name type="scientific">Exiguobacterium sibiricum (strain DSM 17290 / CCUG 55495 / CIP 109462 / JCM 13490 / 255-15)</name>
    <dbReference type="NCBI Taxonomy" id="262543"/>
    <lineage>
        <taxon>Bacteria</taxon>
        <taxon>Bacillati</taxon>
        <taxon>Bacillota</taxon>
        <taxon>Bacilli</taxon>
        <taxon>Bacillales</taxon>
        <taxon>Bacillales Family XII. Incertae Sedis</taxon>
        <taxon>Exiguobacterium</taxon>
    </lineage>
</organism>
<keyword evidence="2" id="KW-1185">Reference proteome</keyword>
<name>B1YH54_EXIS2</name>
<dbReference type="GO" id="GO:0006006">
    <property type="term" value="P:glucose metabolic process"/>
    <property type="evidence" value="ECO:0007669"/>
    <property type="project" value="TreeGrafter"/>
</dbReference>
<reference evidence="1 2" key="1">
    <citation type="journal article" date="2006" name="Extremophiles">
        <title>Characterization of Exiguobacterium isolates from the Siberian permafrost. Description of Exiguobacterium sibiricum sp. nov.</title>
        <authorList>
            <person name="Rodrigues D.F."/>
            <person name="Goris J."/>
            <person name="Vishnivetskaya T."/>
            <person name="Gilichinsky D."/>
            <person name="Thomashow M.F."/>
            <person name="Tiedje J.M."/>
        </authorList>
    </citation>
    <scope>NUCLEOTIDE SEQUENCE [LARGE SCALE GENOMIC DNA]</scope>
    <source>
        <strain evidence="2">DSM 17290 / CIP 109462 / JCM 13490 / 255-15</strain>
    </source>
</reference>
<sequence>MQVRMNLQQDRSTRYCVKNDRGMEVEISSKGGSIERLIVPDRNGHPEDIMFDCSLVTVPTIPRGLSGRLYDTSSGSVHEIDLSLHQLSFTAEPFSTTQESGLRLSAEIAVNGQVIAIDMLYVLTNNNQLILRYAATTNQPLRLSLALPIFFNLSGNLKASITQHDLKFASSCFIHPVPALSMNPCLQQTKGTPFDFRLGRRLHHFFLDKMISRPPADTYFLLHEQPVISVHEAVSGRWMTIETSQSGFVLSAAAHHTDTSFSGICFDSTDFLLSSLIRGSIPYFHETTYSFSTTY</sequence>
<dbReference type="STRING" id="262543.Exig_1660"/>
<dbReference type="InterPro" id="IPR008183">
    <property type="entry name" value="Aldose_1/G6P_1-epimerase"/>
</dbReference>
<dbReference type="eggNOG" id="COG2017">
    <property type="taxonomic scope" value="Bacteria"/>
</dbReference>
<dbReference type="PANTHER" id="PTHR10091:SF0">
    <property type="entry name" value="GALACTOSE MUTAROTASE"/>
    <property type="match status" value="1"/>
</dbReference>
<dbReference type="PANTHER" id="PTHR10091">
    <property type="entry name" value="ALDOSE-1-EPIMERASE"/>
    <property type="match status" value="1"/>
</dbReference>
<evidence type="ECO:0000313" key="1">
    <source>
        <dbReference type="EMBL" id="ACB61115.1"/>
    </source>
</evidence>